<proteinExistence type="predicted"/>
<dbReference type="EMBL" id="UINC01175764">
    <property type="protein sequence ID" value="SVD82559.1"/>
    <property type="molecule type" value="Genomic_DNA"/>
</dbReference>
<name>A0A382YHU4_9ZZZZ</name>
<sequence length="111" mass="12283">MSQRRFTFVLSAVVILAGLGSLIIQGGPKLSIDFKGGTMVAVSFREEVNITKVRSSLATMTIEGQTFDLSKEEIKSFGDPSNISIRISQQEDEPDDFAQSVIKYLYNTFPE</sequence>
<feature type="non-terminal residue" evidence="1">
    <location>
        <position position="111"/>
    </location>
</feature>
<dbReference type="Pfam" id="PF07549">
    <property type="entry name" value="Sec_GG"/>
    <property type="match status" value="1"/>
</dbReference>
<reference evidence="1" key="1">
    <citation type="submission" date="2018-05" db="EMBL/GenBank/DDBJ databases">
        <authorList>
            <person name="Lanie J.A."/>
            <person name="Ng W.-L."/>
            <person name="Kazmierczak K.M."/>
            <person name="Andrzejewski T.M."/>
            <person name="Davidsen T.M."/>
            <person name="Wayne K.J."/>
            <person name="Tettelin H."/>
            <person name="Glass J.I."/>
            <person name="Rusch D."/>
            <person name="Podicherti R."/>
            <person name="Tsui H.-C.T."/>
            <person name="Winkler M.E."/>
        </authorList>
    </citation>
    <scope>NUCLEOTIDE SEQUENCE</scope>
</reference>
<protein>
    <recommendedName>
        <fullName evidence="2">Protein translocase subunit SecF</fullName>
    </recommendedName>
</protein>
<accession>A0A382YHU4</accession>
<dbReference type="InterPro" id="IPR022646">
    <property type="entry name" value="SecD/SecF_CS"/>
</dbReference>
<organism evidence="1">
    <name type="scientific">marine metagenome</name>
    <dbReference type="NCBI Taxonomy" id="408172"/>
    <lineage>
        <taxon>unclassified sequences</taxon>
        <taxon>metagenomes</taxon>
        <taxon>ecological metagenomes</taxon>
    </lineage>
</organism>
<dbReference type="AlphaFoldDB" id="A0A382YHU4"/>
<evidence type="ECO:0000313" key="1">
    <source>
        <dbReference type="EMBL" id="SVD82559.1"/>
    </source>
</evidence>
<gene>
    <name evidence="1" type="ORF">METZ01_LOCUS435413</name>
</gene>
<evidence type="ECO:0008006" key="2">
    <source>
        <dbReference type="Google" id="ProtNLM"/>
    </source>
</evidence>